<protein>
    <recommendedName>
        <fullName evidence="4">Beta-galactosidase</fullName>
        <ecNumber evidence="4">3.2.1.23</ecNumber>
    </recommendedName>
</protein>
<evidence type="ECO:0000259" key="8">
    <source>
        <dbReference type="Pfam" id="PF21467"/>
    </source>
</evidence>
<dbReference type="InterPro" id="IPR017853">
    <property type="entry name" value="GH"/>
</dbReference>
<dbReference type="Pfam" id="PF21467">
    <property type="entry name" value="BetaGal_gal-bd"/>
    <property type="match status" value="1"/>
</dbReference>
<evidence type="ECO:0000259" key="6">
    <source>
        <dbReference type="Pfam" id="PF01301"/>
    </source>
</evidence>
<dbReference type="InterPro" id="IPR008979">
    <property type="entry name" value="Galactose-bd-like_sf"/>
</dbReference>
<sequence>MLNRRQFASITGLSLLAPAQWIQPAAAAQQRFSFAKDSNQFLLNDQPLQIRSGEMHPARIPKAYWLHRIQMAKAMGMNTIAIYVMWNYHEVKQGQFDFKSENRDIVHFIKLCQAEQLHVILRPGPYVCAEWDLGGIPAYLLADEDCVLRANSQRAPRYMQAASRYIAHLAKLVRPYMLTQGGPILMVQIENEFGSYGNDHAYLEELRALWIKHGIDGPFYTQDGYDQLMQNKTNLAGAAIGLSGGESADILKTRKNYPDVPVLSGELYPGWLTHWGDPVMQGKEVDMSRALKEMMDAGQSFNFYVIHGGTNFGFSAGANTEKGEYQPDVTSYDYAAPINEQGLATANYHRYRTIISESLGAALPPIPKPIKTLKESMNRPLQAQYFTSIWHHLPPAQPYARPPTMESMGQDSGFVLYQTTLKEANQSVQINELHDYALLHVNRQYQAGISRAKCPATLYPDAKLYTHRQEITLKHSANAELSILVEAMGHINYGRSLIDRKGIVSEVFARSSQEAAARPLKDWRVHRLPFDTRFISSLKSTAQHGAPQQHGNFFKVELSLQELGDCYLDMHEWVKGLVWVNGHCLGRYWRLGPQHRLYCPSVFLKKGKNEILMFDLHFLEAPPIFLRTSLEE</sequence>
<comment type="similarity">
    <text evidence="1 5">Belongs to the glycosyl hydrolase 35 family.</text>
</comment>
<accession>A0ABY9RLE5</accession>
<evidence type="ECO:0000256" key="3">
    <source>
        <dbReference type="ARBA" id="ARBA00023295"/>
    </source>
</evidence>
<dbReference type="EC" id="3.2.1.23" evidence="4"/>
<keyword evidence="2 4" id="KW-0378">Hydrolase</keyword>
<feature type="domain" description="Beta-galactosidase galactose-binding" evidence="8">
    <location>
        <begin position="553"/>
        <end position="609"/>
    </location>
</feature>
<dbReference type="Gene3D" id="3.20.20.80">
    <property type="entry name" value="Glycosidases"/>
    <property type="match status" value="1"/>
</dbReference>
<feature type="domain" description="Beta-galactosidase 1-like first all-beta" evidence="7">
    <location>
        <begin position="402"/>
        <end position="512"/>
    </location>
</feature>
<evidence type="ECO:0000259" key="7">
    <source>
        <dbReference type="Pfam" id="PF21317"/>
    </source>
</evidence>
<dbReference type="InterPro" id="IPR001944">
    <property type="entry name" value="Glycoside_Hdrlase_35"/>
</dbReference>
<dbReference type="SUPFAM" id="SSF49785">
    <property type="entry name" value="Galactose-binding domain-like"/>
    <property type="match status" value="1"/>
</dbReference>
<organism evidence="9 10">
    <name type="scientific">Undibacterium cyanobacteriorum</name>
    <dbReference type="NCBI Taxonomy" id="3073561"/>
    <lineage>
        <taxon>Bacteria</taxon>
        <taxon>Pseudomonadati</taxon>
        <taxon>Pseudomonadota</taxon>
        <taxon>Betaproteobacteria</taxon>
        <taxon>Burkholderiales</taxon>
        <taxon>Oxalobacteraceae</taxon>
        <taxon>Undibacterium</taxon>
    </lineage>
</organism>
<proteinExistence type="inferred from homology"/>
<dbReference type="RefSeq" id="WP_309482989.1">
    <property type="nucleotide sequence ID" value="NZ_CP133720.1"/>
</dbReference>
<evidence type="ECO:0000313" key="9">
    <source>
        <dbReference type="EMBL" id="WMW81510.1"/>
    </source>
</evidence>
<dbReference type="InterPro" id="IPR026283">
    <property type="entry name" value="B-gal_1-like"/>
</dbReference>
<dbReference type="PIRSF" id="PIRSF006336">
    <property type="entry name" value="B-gal"/>
    <property type="match status" value="1"/>
</dbReference>
<keyword evidence="10" id="KW-1185">Reference proteome</keyword>
<dbReference type="Gene3D" id="2.60.120.260">
    <property type="entry name" value="Galactose-binding domain-like"/>
    <property type="match status" value="2"/>
</dbReference>
<evidence type="ECO:0000256" key="1">
    <source>
        <dbReference type="ARBA" id="ARBA00009809"/>
    </source>
</evidence>
<dbReference type="InterPro" id="IPR031330">
    <property type="entry name" value="Gly_Hdrlase_35_cat"/>
</dbReference>
<dbReference type="GO" id="GO:0004565">
    <property type="term" value="F:beta-galactosidase activity"/>
    <property type="evidence" value="ECO:0007669"/>
    <property type="project" value="UniProtKB-EC"/>
</dbReference>
<evidence type="ECO:0000256" key="4">
    <source>
        <dbReference type="RuleBase" id="RU000675"/>
    </source>
</evidence>
<dbReference type="PRINTS" id="PR00742">
    <property type="entry name" value="GLHYDRLASE35"/>
</dbReference>
<dbReference type="PANTHER" id="PTHR23421">
    <property type="entry name" value="BETA-GALACTOSIDASE RELATED"/>
    <property type="match status" value="1"/>
</dbReference>
<dbReference type="PROSITE" id="PS01182">
    <property type="entry name" value="GLYCOSYL_HYDROL_F35"/>
    <property type="match status" value="1"/>
</dbReference>
<gene>
    <name evidence="9" type="ORF">RF679_04320</name>
</gene>
<dbReference type="Proteomes" id="UP001181355">
    <property type="component" value="Chromosome"/>
</dbReference>
<dbReference type="EMBL" id="CP133720">
    <property type="protein sequence ID" value="WMW81510.1"/>
    <property type="molecule type" value="Genomic_DNA"/>
</dbReference>
<comment type="catalytic activity">
    <reaction evidence="4">
        <text>Hydrolysis of terminal non-reducing beta-D-galactose residues in beta-D-galactosides.</text>
        <dbReference type="EC" id="3.2.1.23"/>
    </reaction>
</comment>
<evidence type="ECO:0000313" key="10">
    <source>
        <dbReference type="Proteomes" id="UP001181355"/>
    </source>
</evidence>
<feature type="domain" description="Glycoside hydrolase 35 catalytic" evidence="6">
    <location>
        <begin position="40"/>
        <end position="356"/>
    </location>
</feature>
<evidence type="ECO:0000256" key="2">
    <source>
        <dbReference type="ARBA" id="ARBA00022801"/>
    </source>
</evidence>
<evidence type="ECO:0000256" key="5">
    <source>
        <dbReference type="RuleBase" id="RU003679"/>
    </source>
</evidence>
<dbReference type="Pfam" id="PF21317">
    <property type="entry name" value="BetaGal_ABD_1"/>
    <property type="match status" value="1"/>
</dbReference>
<dbReference type="SUPFAM" id="SSF51445">
    <property type="entry name" value="(Trans)glycosidases"/>
    <property type="match status" value="1"/>
</dbReference>
<dbReference type="InterPro" id="IPR019801">
    <property type="entry name" value="Glyco_hydro_35_CS"/>
</dbReference>
<dbReference type="InterPro" id="IPR048913">
    <property type="entry name" value="BetaGal_gal-bd"/>
</dbReference>
<reference evidence="9" key="1">
    <citation type="submission" date="2023-09" db="EMBL/GenBank/DDBJ databases">
        <title>Undibacterium sp. 20NA77.5 isolated from freshwater.</title>
        <authorList>
            <person name="Le V."/>
            <person name="Ko S.-R."/>
            <person name="Ahn C.-Y."/>
            <person name="Oh H.-M."/>
        </authorList>
    </citation>
    <scope>NUCLEOTIDE SEQUENCE</scope>
    <source>
        <strain evidence="9">20NA77.5</strain>
    </source>
</reference>
<name>A0ABY9RLE5_9BURK</name>
<dbReference type="InterPro" id="IPR048912">
    <property type="entry name" value="BetaGal1-like_ABD1"/>
</dbReference>
<keyword evidence="3 4" id="KW-0326">Glycosidase</keyword>
<dbReference type="Pfam" id="PF01301">
    <property type="entry name" value="Glyco_hydro_35"/>
    <property type="match status" value="1"/>
</dbReference>